<reference evidence="2" key="1">
    <citation type="submission" date="2022-11" db="UniProtKB">
        <authorList>
            <consortium name="WormBaseParasite"/>
        </authorList>
    </citation>
    <scope>IDENTIFICATION</scope>
</reference>
<sequence>MVCGHRKYLGNGKSTEDWLKPRLIDSLLREDIVDLSAGDEHTAAVCGEGKVFVWGSGEYGQLGTGNTDHVYSPKKIEVPAHLFVINVKCGPDCTALITSCGTMIAMGSNRFNKLNLNTRMGFFSHLKRPQQEVENIVEPKVVKAFQSRIVDVSLSSYHSGVLLENGHVHVFGRNKYGELGLGHRQTQVDAWLAAYRPVKALCAKTCVQLVCGNGFTMVATGDNELYFWGTRGIKKKTNETVTIEDLEIERSSSPAPELQATETPTWVQNELNEAEVLSYSHFMSGKKNGSKAKNNKEKQLRAEIEKLKQQVHQQSKTFKGHESQMALLQQKLAELQALHTGHVNEPPPAYPQSAKGRSSSNKPRIIRNPFTPEAIPSKACNIL</sequence>
<organism evidence="1 2">
    <name type="scientific">Panagrolaimus sp. JU765</name>
    <dbReference type="NCBI Taxonomy" id="591449"/>
    <lineage>
        <taxon>Eukaryota</taxon>
        <taxon>Metazoa</taxon>
        <taxon>Ecdysozoa</taxon>
        <taxon>Nematoda</taxon>
        <taxon>Chromadorea</taxon>
        <taxon>Rhabditida</taxon>
        <taxon>Tylenchina</taxon>
        <taxon>Panagrolaimomorpha</taxon>
        <taxon>Panagrolaimoidea</taxon>
        <taxon>Panagrolaimidae</taxon>
        <taxon>Panagrolaimus</taxon>
    </lineage>
</organism>
<protein>
    <submittedName>
        <fullName evidence="2">Uncharacterized protein</fullName>
    </submittedName>
</protein>
<proteinExistence type="predicted"/>
<name>A0AC34R1Y3_9BILA</name>
<dbReference type="Proteomes" id="UP000887576">
    <property type="component" value="Unplaced"/>
</dbReference>
<dbReference type="WBParaSite" id="JU765_v2.g2786.t1">
    <property type="protein sequence ID" value="JU765_v2.g2786.t1"/>
    <property type="gene ID" value="JU765_v2.g2786"/>
</dbReference>
<accession>A0AC34R1Y3</accession>
<evidence type="ECO:0000313" key="1">
    <source>
        <dbReference type="Proteomes" id="UP000887576"/>
    </source>
</evidence>
<evidence type="ECO:0000313" key="2">
    <source>
        <dbReference type="WBParaSite" id="JU765_v2.g2786.t1"/>
    </source>
</evidence>